<keyword evidence="1" id="KW-0732">Signal</keyword>
<accession>A0A833SDZ0</accession>
<dbReference type="Proteomes" id="UP000602510">
    <property type="component" value="Unassembled WGS sequence"/>
</dbReference>
<gene>
    <name evidence="2" type="ORF">GN244_ATG19871</name>
</gene>
<evidence type="ECO:0000256" key="1">
    <source>
        <dbReference type="SAM" id="SignalP"/>
    </source>
</evidence>
<sequence>MGCVKRPAILPISASLFFLPHLFEASLIMVGGDDTERLRTTSNCRRGVESKQIVRPRISAQRTPCGTALLMFSGSRSGTEASACRVLALPHRARRTMGPATAYSTFSTDEKFCHKRRTHSGLGSRLGGMSFFWLLLPT</sequence>
<feature type="signal peptide" evidence="1">
    <location>
        <begin position="1"/>
        <end position="25"/>
    </location>
</feature>
<name>A0A833SDZ0_PHYIN</name>
<organism evidence="2 3">
    <name type="scientific">Phytophthora infestans</name>
    <name type="common">Potato late blight agent</name>
    <name type="synonym">Botrytis infestans</name>
    <dbReference type="NCBI Taxonomy" id="4787"/>
    <lineage>
        <taxon>Eukaryota</taxon>
        <taxon>Sar</taxon>
        <taxon>Stramenopiles</taxon>
        <taxon>Oomycota</taxon>
        <taxon>Peronosporomycetes</taxon>
        <taxon>Peronosporales</taxon>
        <taxon>Peronosporaceae</taxon>
        <taxon>Phytophthora</taxon>
    </lineage>
</organism>
<evidence type="ECO:0000313" key="3">
    <source>
        <dbReference type="Proteomes" id="UP000602510"/>
    </source>
</evidence>
<protein>
    <recommendedName>
        <fullName evidence="4">Secreted RxLR effector peptide protein</fullName>
    </recommendedName>
</protein>
<proteinExistence type="predicted"/>
<keyword evidence="3" id="KW-1185">Reference proteome</keyword>
<dbReference type="EMBL" id="WSZM01001047">
    <property type="protein sequence ID" value="KAF4028449.1"/>
    <property type="molecule type" value="Genomic_DNA"/>
</dbReference>
<evidence type="ECO:0000313" key="2">
    <source>
        <dbReference type="EMBL" id="KAF4028449.1"/>
    </source>
</evidence>
<evidence type="ECO:0008006" key="4">
    <source>
        <dbReference type="Google" id="ProtNLM"/>
    </source>
</evidence>
<dbReference type="AlphaFoldDB" id="A0A833SDZ0"/>
<comment type="caution">
    <text evidence="2">The sequence shown here is derived from an EMBL/GenBank/DDBJ whole genome shotgun (WGS) entry which is preliminary data.</text>
</comment>
<feature type="chain" id="PRO_5032352370" description="Secreted RxLR effector peptide protein" evidence="1">
    <location>
        <begin position="26"/>
        <end position="138"/>
    </location>
</feature>
<reference evidence="2" key="1">
    <citation type="submission" date="2020-04" db="EMBL/GenBank/DDBJ databases">
        <title>Hybrid Assembly of Korean Phytophthora infestans isolates.</title>
        <authorList>
            <person name="Prokchorchik M."/>
            <person name="Lee Y."/>
            <person name="Seo J."/>
            <person name="Cho J.-H."/>
            <person name="Park Y.-E."/>
            <person name="Jang D.-C."/>
            <person name="Im J.-S."/>
            <person name="Choi J.-G."/>
            <person name="Park H.-J."/>
            <person name="Lee G.-B."/>
            <person name="Lee Y.-G."/>
            <person name="Hong S.-Y."/>
            <person name="Cho K."/>
            <person name="Sohn K.H."/>
        </authorList>
    </citation>
    <scope>NUCLEOTIDE SEQUENCE</scope>
    <source>
        <strain evidence="2">KR_1_A1</strain>
    </source>
</reference>